<dbReference type="AlphaFoldDB" id="A0A7R9EEA9"/>
<name>A0A7R9EEA9_9NEOP</name>
<proteinExistence type="predicted"/>
<evidence type="ECO:0000313" key="2">
    <source>
        <dbReference type="EMBL" id="CAD7431941.1"/>
    </source>
</evidence>
<evidence type="ECO:0000256" key="1">
    <source>
        <dbReference type="SAM" id="MobiDB-lite"/>
    </source>
</evidence>
<dbReference type="EMBL" id="OB795260">
    <property type="protein sequence ID" value="CAD7431941.1"/>
    <property type="molecule type" value="Genomic_DNA"/>
</dbReference>
<reference evidence="2" key="1">
    <citation type="submission" date="2020-11" db="EMBL/GenBank/DDBJ databases">
        <authorList>
            <person name="Tran Van P."/>
        </authorList>
    </citation>
    <scope>NUCLEOTIDE SEQUENCE</scope>
</reference>
<feature type="region of interest" description="Disordered" evidence="1">
    <location>
        <begin position="92"/>
        <end position="112"/>
    </location>
</feature>
<accession>A0A7R9EEA9</accession>
<sequence>MFQGEVTEDCAIKLQEVVPYKLKQGTFVLVEFIGAHNNFIEECQAREDHLAPHLAGVMKVFLRHLCWVGVQEMELLSVQQRMVLTLALEPPQESPALQEGSRHPLALALHDR</sequence>
<protein>
    <submittedName>
        <fullName evidence="2">Uncharacterized protein</fullName>
    </submittedName>
</protein>
<organism evidence="2">
    <name type="scientific">Timema monikensis</name>
    <dbReference type="NCBI Taxonomy" id="170555"/>
    <lineage>
        <taxon>Eukaryota</taxon>
        <taxon>Metazoa</taxon>
        <taxon>Ecdysozoa</taxon>
        <taxon>Arthropoda</taxon>
        <taxon>Hexapoda</taxon>
        <taxon>Insecta</taxon>
        <taxon>Pterygota</taxon>
        <taxon>Neoptera</taxon>
        <taxon>Polyneoptera</taxon>
        <taxon>Phasmatodea</taxon>
        <taxon>Timematodea</taxon>
        <taxon>Timematoidea</taxon>
        <taxon>Timematidae</taxon>
        <taxon>Timema</taxon>
    </lineage>
</organism>
<gene>
    <name evidence="2" type="ORF">TMSB3V08_LOCUS8661</name>
</gene>